<dbReference type="Proteomes" id="UP001432075">
    <property type="component" value="Chromosome"/>
</dbReference>
<dbReference type="Pfam" id="PF14012">
    <property type="entry name" value="DUF4229"/>
    <property type="match status" value="1"/>
</dbReference>
<feature type="region of interest" description="Disordered" evidence="1">
    <location>
        <begin position="82"/>
        <end position="103"/>
    </location>
</feature>
<accession>A0ABZ1RKL2</accession>
<organism evidence="3 4">
    <name type="scientific">Streptomyces goshikiensis</name>
    <dbReference type="NCBI Taxonomy" id="1942"/>
    <lineage>
        <taxon>Bacteria</taxon>
        <taxon>Bacillati</taxon>
        <taxon>Actinomycetota</taxon>
        <taxon>Actinomycetes</taxon>
        <taxon>Kitasatosporales</taxon>
        <taxon>Streptomycetaceae</taxon>
        <taxon>Streptomyces</taxon>
    </lineage>
</organism>
<name>A0ABZ1RKL2_9ACTN</name>
<reference evidence="3" key="1">
    <citation type="submission" date="2022-10" db="EMBL/GenBank/DDBJ databases">
        <title>The complete genomes of actinobacterial strains from the NBC collection.</title>
        <authorList>
            <person name="Joergensen T.S."/>
            <person name="Alvarez Arevalo M."/>
            <person name="Sterndorff E.B."/>
            <person name="Faurdal D."/>
            <person name="Vuksanovic O."/>
            <person name="Mourched A.-S."/>
            <person name="Charusanti P."/>
            <person name="Shaw S."/>
            <person name="Blin K."/>
            <person name="Weber T."/>
        </authorList>
    </citation>
    <scope>NUCLEOTIDE SEQUENCE</scope>
    <source>
        <strain evidence="3">NBC_00283</strain>
    </source>
</reference>
<gene>
    <name evidence="3" type="ORF">OHU17_15610</name>
</gene>
<dbReference type="EMBL" id="CP108057">
    <property type="protein sequence ID" value="WUO47163.1"/>
    <property type="molecule type" value="Genomic_DNA"/>
</dbReference>
<sequence length="103" mass="10979">MSLKASATIRYTAMRLGIFVGCFVVVLGLVQLHWVPAGIGDANIAWVALLALVVSAPLSFVLLRKQRDDMSEQIAGRVAGAKEKLASNRSQEDAADDAARVTP</sequence>
<feature type="compositionally biased region" description="Basic and acidic residues" evidence="1">
    <location>
        <begin position="82"/>
        <end position="92"/>
    </location>
</feature>
<keyword evidence="4" id="KW-1185">Reference proteome</keyword>
<evidence type="ECO:0000313" key="3">
    <source>
        <dbReference type="EMBL" id="WUO47163.1"/>
    </source>
</evidence>
<keyword evidence="2" id="KW-1133">Transmembrane helix</keyword>
<evidence type="ECO:0000256" key="1">
    <source>
        <dbReference type="SAM" id="MobiDB-lite"/>
    </source>
</evidence>
<evidence type="ECO:0000313" key="4">
    <source>
        <dbReference type="Proteomes" id="UP001432075"/>
    </source>
</evidence>
<dbReference type="GeneID" id="91410996"/>
<protein>
    <submittedName>
        <fullName evidence="3">DUF4229 domain-containing protein</fullName>
    </submittedName>
</protein>
<keyword evidence="2" id="KW-0812">Transmembrane</keyword>
<dbReference type="InterPro" id="IPR025323">
    <property type="entry name" value="DUF4229"/>
</dbReference>
<proteinExistence type="predicted"/>
<dbReference type="RefSeq" id="WP_037791398.1">
    <property type="nucleotide sequence ID" value="NZ_BMVE01000001.1"/>
</dbReference>
<evidence type="ECO:0000256" key="2">
    <source>
        <dbReference type="SAM" id="Phobius"/>
    </source>
</evidence>
<keyword evidence="2" id="KW-0472">Membrane</keyword>
<feature type="transmembrane region" description="Helical" evidence="2">
    <location>
        <begin position="12"/>
        <end position="32"/>
    </location>
</feature>
<feature type="transmembrane region" description="Helical" evidence="2">
    <location>
        <begin position="44"/>
        <end position="63"/>
    </location>
</feature>